<dbReference type="RefSeq" id="WP_144986303.1">
    <property type="nucleotide sequence ID" value="NZ_VNJK01000001.1"/>
</dbReference>
<feature type="domain" description="Carrier" evidence="4">
    <location>
        <begin position="700"/>
        <end position="774"/>
    </location>
</feature>
<feature type="domain" description="Ketosynthase family 3 (KS3)" evidence="5">
    <location>
        <begin position="36"/>
        <end position="462"/>
    </location>
</feature>
<dbReference type="Gene3D" id="3.40.47.10">
    <property type="match status" value="1"/>
</dbReference>
<evidence type="ECO:0000259" key="5">
    <source>
        <dbReference type="PROSITE" id="PS52004"/>
    </source>
</evidence>
<dbReference type="GO" id="GO:0031177">
    <property type="term" value="F:phosphopantetheine binding"/>
    <property type="evidence" value="ECO:0007669"/>
    <property type="project" value="InterPro"/>
</dbReference>
<evidence type="ECO:0000313" key="6">
    <source>
        <dbReference type="EMBL" id="TVX91625.1"/>
    </source>
</evidence>
<dbReference type="InterPro" id="IPR014031">
    <property type="entry name" value="Ketoacyl_synth_C"/>
</dbReference>
<dbReference type="PROSITE" id="PS52004">
    <property type="entry name" value="KS3_2"/>
    <property type="match status" value="1"/>
</dbReference>
<dbReference type="OrthoDB" id="9765680at2"/>
<dbReference type="Pfam" id="PF00550">
    <property type="entry name" value="PP-binding"/>
    <property type="match status" value="1"/>
</dbReference>
<dbReference type="Pfam" id="PF14399">
    <property type="entry name" value="BtrH_N"/>
    <property type="match status" value="1"/>
</dbReference>
<dbReference type="SUPFAM" id="SSF53901">
    <property type="entry name" value="Thiolase-like"/>
    <property type="match status" value="1"/>
</dbReference>
<dbReference type="CDD" id="cd00833">
    <property type="entry name" value="PKS"/>
    <property type="match status" value="1"/>
</dbReference>
<dbReference type="Pfam" id="PF22621">
    <property type="entry name" value="CurL-like_PKS_C"/>
    <property type="match status" value="1"/>
</dbReference>
<dbReference type="InterPro" id="IPR026935">
    <property type="entry name" value="BtrH_N"/>
</dbReference>
<dbReference type="InterPro" id="IPR014030">
    <property type="entry name" value="Ketoacyl_synth_N"/>
</dbReference>
<organism evidence="6 7">
    <name type="scientific">Paenibacillus agilis</name>
    <dbReference type="NCBI Taxonomy" id="3020863"/>
    <lineage>
        <taxon>Bacteria</taxon>
        <taxon>Bacillati</taxon>
        <taxon>Bacillota</taxon>
        <taxon>Bacilli</taxon>
        <taxon>Bacillales</taxon>
        <taxon>Paenibacillaceae</taxon>
        <taxon>Paenibacillus</taxon>
    </lineage>
</organism>
<dbReference type="Pfam" id="PF00109">
    <property type="entry name" value="ketoacyl-synt"/>
    <property type="match status" value="1"/>
</dbReference>
<dbReference type="PANTHER" id="PTHR43775:SF37">
    <property type="entry name" value="SI:DKEY-61P9.11"/>
    <property type="match status" value="1"/>
</dbReference>
<dbReference type="InterPro" id="IPR009081">
    <property type="entry name" value="PP-bd_ACP"/>
</dbReference>
<sequence>MNNLASQIFEQVGAGRLDEEVALQLLRTLKQEASGTKDIAIIGLSLKMPGASNIEQFWDNLEQGRDFIGPLPSSRQRDSLAFIRAFTSLSEEEVRFSYGGYMEDVDKFDYGFFNLSPKEAALMDPNQRLFLQTAWEAIEDAGYGGRRIQGSKTGIYLGYADWPVYGQYITKHQPSHIPMASTGNTPSIMVGRIAYLLDLQGPALLVDTACSSSLVAVHLACTAIRNGECDMAIAGGVKVMLMPVDGLFEIGIESSNQKTSAFDDSSDGTVWGEGTVAVLLKPLDQAVRDRDPIHAVIRGSATNQDGMSVGLTAPNAASQEKLLIRAWEDAGVHPETIGYIEAHGTGTKLGDPIEADGIGRAFSTYTSRRQFCAIGSVKTNIGHLDAASGVAGLAKAIAALKYKKLPSTLHFTKPNRNIPFERSPLYVNDRLADWETDEGAPRRCGVSSFGFSGTNCHLVLEEAPVRIDETVHGHTNDDGVDRLLILSAKTKASLERLILSYVTELPKLDGSFEDICYTANTGRGHYSCRLAVIASSKSDLQNKLQSIAEHGLQHNVKKDIYYDEHRIASGRREVRQHTERTSDEWRVLSEAAQELIVQAADSGILALSQLKQLAQHIVQGAEVDWERSYEGRNRRKLHLPVYNFEPSRCWIDPAADTYKSWSATEVNSAGCSKEKSSIPSLSSTHTSMALTPRLHGKTDGQYTPTEIKLAQLWEQLLGVVDINVDDDFFELGGNSILAIRLEVELEQAGLAFSSEQLYQYSTIREAAACLEQQTGKAMPANVDESVQQVMSERLAMTDDAAASERSSSSLFVEEANLDSIYNSETFILPDMEPFNDLYYRNCFYNSFFPVVNHFGGSILPFLLNDVIGFHHSEHTESAGGYELRYQEVQPIETLFSQFHLTVHTGSEFTNITEEITQRIRQGHPVIVWIDSYYVPFRKDAYQKQHVDHTLLIYGCDEHSQKFHIFEHDRRENLTYKPCLIDYEDLVRACRGFQDHFQQREERVAYYITEYNHGASQWKPELAELQQLFANNQLQNRCLLDESMAVLHQFVGWVKAISSSEDLYKQQIEVIVETLNQILNAKQVEGYRLTALYGADAAVVAAHQACVEQWETIRKGSVRFLYVPTYQVDRIEAMHARLERLWEAEQQFLSTFINQLECTLLPN</sequence>
<dbReference type="InterPro" id="IPR036736">
    <property type="entry name" value="ACP-like_sf"/>
</dbReference>
<keyword evidence="3" id="KW-0808">Transferase</keyword>
<dbReference type="GO" id="GO:0006633">
    <property type="term" value="P:fatty acid biosynthetic process"/>
    <property type="evidence" value="ECO:0007669"/>
    <property type="project" value="InterPro"/>
</dbReference>
<gene>
    <name evidence="6" type="ORF">FPZ44_00260</name>
</gene>
<dbReference type="Gene3D" id="1.10.1240.100">
    <property type="match status" value="1"/>
</dbReference>
<protein>
    <recommendedName>
        <fullName evidence="8">Carrier domain-containing protein</fullName>
    </recommendedName>
</protein>
<proteinExistence type="predicted"/>
<dbReference type="InterPro" id="IPR018201">
    <property type="entry name" value="Ketoacyl_synth_AS"/>
</dbReference>
<dbReference type="PROSITE" id="PS00606">
    <property type="entry name" value="KS3_1"/>
    <property type="match status" value="1"/>
</dbReference>
<evidence type="ECO:0000256" key="3">
    <source>
        <dbReference type="ARBA" id="ARBA00022679"/>
    </source>
</evidence>
<comment type="caution">
    <text evidence="6">The sequence shown here is derived from an EMBL/GenBank/DDBJ whole genome shotgun (WGS) entry which is preliminary data.</text>
</comment>
<dbReference type="PROSITE" id="PS50075">
    <property type="entry name" value="CARRIER"/>
    <property type="match status" value="1"/>
</dbReference>
<dbReference type="InterPro" id="IPR016039">
    <property type="entry name" value="Thiolase-like"/>
</dbReference>
<dbReference type="InterPro" id="IPR050091">
    <property type="entry name" value="PKS_NRPS_Biosynth_Enz"/>
</dbReference>
<evidence type="ECO:0000259" key="4">
    <source>
        <dbReference type="PROSITE" id="PS50075"/>
    </source>
</evidence>
<dbReference type="Pfam" id="PF02801">
    <property type="entry name" value="Ketoacyl-synt_C"/>
    <property type="match status" value="1"/>
</dbReference>
<dbReference type="EMBL" id="VNJK01000001">
    <property type="protein sequence ID" value="TVX91625.1"/>
    <property type="molecule type" value="Genomic_DNA"/>
</dbReference>
<dbReference type="GO" id="GO:0004312">
    <property type="term" value="F:fatty acid synthase activity"/>
    <property type="evidence" value="ECO:0007669"/>
    <property type="project" value="TreeGrafter"/>
</dbReference>
<dbReference type="InterPro" id="IPR020806">
    <property type="entry name" value="PKS_PP-bd"/>
</dbReference>
<evidence type="ECO:0000256" key="2">
    <source>
        <dbReference type="ARBA" id="ARBA00022553"/>
    </source>
</evidence>
<dbReference type="SMART" id="SM00823">
    <property type="entry name" value="PKS_PP"/>
    <property type="match status" value="1"/>
</dbReference>
<reference evidence="6 7" key="1">
    <citation type="submission" date="2019-07" db="EMBL/GenBank/DDBJ databases">
        <authorList>
            <person name="Kim J."/>
        </authorList>
    </citation>
    <scope>NUCLEOTIDE SEQUENCE [LARGE SCALE GENOMIC DNA]</scope>
    <source>
        <strain evidence="6 7">N4</strain>
    </source>
</reference>
<keyword evidence="2" id="KW-0597">Phosphoprotein</keyword>
<dbReference type="SMART" id="SM00825">
    <property type="entry name" value="PKS_KS"/>
    <property type="match status" value="1"/>
</dbReference>
<evidence type="ECO:0000256" key="1">
    <source>
        <dbReference type="ARBA" id="ARBA00022450"/>
    </source>
</evidence>
<dbReference type="PANTHER" id="PTHR43775">
    <property type="entry name" value="FATTY ACID SYNTHASE"/>
    <property type="match status" value="1"/>
</dbReference>
<keyword evidence="7" id="KW-1185">Reference proteome</keyword>
<evidence type="ECO:0000313" key="7">
    <source>
        <dbReference type="Proteomes" id="UP000318102"/>
    </source>
</evidence>
<dbReference type="GO" id="GO:0004315">
    <property type="term" value="F:3-oxoacyl-[acyl-carrier-protein] synthase activity"/>
    <property type="evidence" value="ECO:0007669"/>
    <property type="project" value="InterPro"/>
</dbReference>
<dbReference type="Gene3D" id="1.10.1200.10">
    <property type="entry name" value="ACP-like"/>
    <property type="match status" value="1"/>
</dbReference>
<name>A0A559IVG2_9BACL</name>
<dbReference type="SUPFAM" id="SSF47336">
    <property type="entry name" value="ACP-like"/>
    <property type="match status" value="1"/>
</dbReference>
<keyword evidence="1" id="KW-0596">Phosphopantetheine</keyword>
<dbReference type="AlphaFoldDB" id="A0A559IVG2"/>
<dbReference type="InterPro" id="IPR020841">
    <property type="entry name" value="PKS_Beta-ketoAc_synthase_dom"/>
</dbReference>
<dbReference type="Proteomes" id="UP000318102">
    <property type="component" value="Unassembled WGS sequence"/>
</dbReference>
<accession>A0A559IVG2</accession>
<evidence type="ECO:0008006" key="8">
    <source>
        <dbReference type="Google" id="ProtNLM"/>
    </source>
</evidence>